<accession>A0A9P5P389</accession>
<organism evidence="2 3">
    <name type="scientific">Gymnopilus junonius</name>
    <name type="common">Spectacular rustgill mushroom</name>
    <name type="synonym">Gymnopilus spectabilis subsp. junonius</name>
    <dbReference type="NCBI Taxonomy" id="109634"/>
    <lineage>
        <taxon>Eukaryota</taxon>
        <taxon>Fungi</taxon>
        <taxon>Dikarya</taxon>
        <taxon>Basidiomycota</taxon>
        <taxon>Agaricomycotina</taxon>
        <taxon>Agaricomycetes</taxon>
        <taxon>Agaricomycetidae</taxon>
        <taxon>Agaricales</taxon>
        <taxon>Agaricineae</taxon>
        <taxon>Hymenogastraceae</taxon>
        <taxon>Gymnopilus</taxon>
    </lineage>
</organism>
<dbReference type="InterPro" id="IPR018824">
    <property type="entry name" value="Conidiation-specific_6"/>
</dbReference>
<proteinExistence type="predicted"/>
<name>A0A9P5P389_GYMJU</name>
<keyword evidence="3" id="KW-1185">Reference proteome</keyword>
<dbReference type="Proteomes" id="UP000724874">
    <property type="component" value="Unassembled WGS sequence"/>
</dbReference>
<evidence type="ECO:0000313" key="3">
    <source>
        <dbReference type="Proteomes" id="UP000724874"/>
    </source>
</evidence>
<evidence type="ECO:0000313" key="2">
    <source>
        <dbReference type="EMBL" id="KAF8914121.1"/>
    </source>
</evidence>
<reference evidence="2" key="1">
    <citation type="submission" date="2020-11" db="EMBL/GenBank/DDBJ databases">
        <authorList>
            <consortium name="DOE Joint Genome Institute"/>
            <person name="Ahrendt S."/>
            <person name="Riley R."/>
            <person name="Andreopoulos W."/>
            <person name="LaButti K."/>
            <person name="Pangilinan J."/>
            <person name="Ruiz-duenas F.J."/>
            <person name="Barrasa J.M."/>
            <person name="Sanchez-Garcia M."/>
            <person name="Camarero S."/>
            <person name="Miyauchi S."/>
            <person name="Serrano A."/>
            <person name="Linde D."/>
            <person name="Babiker R."/>
            <person name="Drula E."/>
            <person name="Ayuso-Fernandez I."/>
            <person name="Pacheco R."/>
            <person name="Padilla G."/>
            <person name="Ferreira P."/>
            <person name="Barriuso J."/>
            <person name="Kellner H."/>
            <person name="Castanera R."/>
            <person name="Alfaro M."/>
            <person name="Ramirez L."/>
            <person name="Pisabarro A.G."/>
            <person name="Kuo A."/>
            <person name="Tritt A."/>
            <person name="Lipzen A."/>
            <person name="He G."/>
            <person name="Yan M."/>
            <person name="Ng V."/>
            <person name="Cullen D."/>
            <person name="Martin F."/>
            <person name="Rosso M.-N."/>
            <person name="Henrissat B."/>
            <person name="Hibbett D."/>
            <person name="Martinez A.T."/>
            <person name="Grigoriev I.V."/>
        </authorList>
    </citation>
    <scope>NUCLEOTIDE SEQUENCE</scope>
    <source>
        <strain evidence="2">AH 44721</strain>
    </source>
</reference>
<dbReference type="Pfam" id="PF10346">
    <property type="entry name" value="Con-6"/>
    <property type="match status" value="1"/>
</dbReference>
<dbReference type="AlphaFoldDB" id="A0A9P5P389"/>
<feature type="region of interest" description="Disordered" evidence="1">
    <location>
        <begin position="1"/>
        <end position="57"/>
    </location>
</feature>
<sequence length="101" mass="11419">MPLSGSSSTHRHHHSGAPNSGATRRQGFFHRRDRDRVAGGYKAALSHPNSTHNGRKHAIHELRIMGRGDEAHVSFMTKIRRVLGIRSTPRRQRVFAGESRY</sequence>
<gene>
    <name evidence="2" type="ORF">CPB84DRAFT_1840863</name>
</gene>
<comment type="caution">
    <text evidence="2">The sequence shown here is derived from an EMBL/GenBank/DDBJ whole genome shotgun (WGS) entry which is preliminary data.</text>
</comment>
<dbReference type="EMBL" id="JADNYJ010000001">
    <property type="protein sequence ID" value="KAF8914121.1"/>
    <property type="molecule type" value="Genomic_DNA"/>
</dbReference>
<evidence type="ECO:0000256" key="1">
    <source>
        <dbReference type="SAM" id="MobiDB-lite"/>
    </source>
</evidence>
<protein>
    <submittedName>
        <fullName evidence="2">Uncharacterized protein</fullName>
    </submittedName>
</protein>
<dbReference type="OrthoDB" id="3353448at2759"/>